<keyword evidence="2" id="KW-0975">Bacterial flagellum</keyword>
<name>A0A3B1ARU1_9ZZZZ</name>
<dbReference type="NCBIfam" id="TIGR00205">
    <property type="entry name" value="fliE"/>
    <property type="match status" value="1"/>
</dbReference>
<gene>
    <name evidence="3" type="ORF">MNBD_GAMMA20-2520</name>
</gene>
<dbReference type="PANTHER" id="PTHR34653">
    <property type="match status" value="1"/>
</dbReference>
<accession>A0A3B1ARU1</accession>
<evidence type="ECO:0000313" key="3">
    <source>
        <dbReference type="EMBL" id="VAW96694.1"/>
    </source>
</evidence>
<dbReference type="AlphaFoldDB" id="A0A3B1ARU1"/>
<comment type="subcellular location">
    <subcellularLocation>
        <location evidence="1">Bacterial flagellum basal body</location>
    </subcellularLocation>
</comment>
<dbReference type="HAMAP" id="MF_00724">
    <property type="entry name" value="FliE"/>
    <property type="match status" value="1"/>
</dbReference>
<dbReference type="PRINTS" id="PR01006">
    <property type="entry name" value="FLGHOOKFLIE"/>
</dbReference>
<protein>
    <submittedName>
        <fullName evidence="3">Flagellar hook-basal body complex protein FliE</fullName>
    </submittedName>
</protein>
<dbReference type="GO" id="GO:0009425">
    <property type="term" value="C:bacterial-type flagellum basal body"/>
    <property type="evidence" value="ECO:0007669"/>
    <property type="project" value="UniProtKB-SubCell"/>
</dbReference>
<dbReference type="GO" id="GO:0071973">
    <property type="term" value="P:bacterial-type flagellum-dependent cell motility"/>
    <property type="evidence" value="ECO:0007669"/>
    <property type="project" value="InterPro"/>
</dbReference>
<keyword evidence="3" id="KW-0969">Cilium</keyword>
<keyword evidence="3" id="KW-0282">Flagellum</keyword>
<proteinExistence type="inferred from homology"/>
<organism evidence="3">
    <name type="scientific">hydrothermal vent metagenome</name>
    <dbReference type="NCBI Taxonomy" id="652676"/>
    <lineage>
        <taxon>unclassified sequences</taxon>
        <taxon>metagenomes</taxon>
        <taxon>ecological metagenomes</taxon>
    </lineage>
</organism>
<evidence type="ECO:0000256" key="2">
    <source>
        <dbReference type="ARBA" id="ARBA00023143"/>
    </source>
</evidence>
<dbReference type="Pfam" id="PF02049">
    <property type="entry name" value="FliE"/>
    <property type="match status" value="1"/>
</dbReference>
<keyword evidence="3" id="KW-0966">Cell projection</keyword>
<dbReference type="InterPro" id="IPR001624">
    <property type="entry name" value="FliE"/>
</dbReference>
<dbReference type="PANTHER" id="PTHR34653:SF1">
    <property type="entry name" value="FLAGELLAR HOOK-BASAL BODY COMPLEX PROTEIN FLIE"/>
    <property type="match status" value="1"/>
</dbReference>
<evidence type="ECO:0000256" key="1">
    <source>
        <dbReference type="ARBA" id="ARBA00004117"/>
    </source>
</evidence>
<dbReference type="GO" id="GO:0003774">
    <property type="term" value="F:cytoskeletal motor activity"/>
    <property type="evidence" value="ECO:0007669"/>
    <property type="project" value="InterPro"/>
</dbReference>
<sequence>MNEIDTSQLLVQMRAMAAAAQGQAAAAPQQANGTAGDFSALLKQSIDGVNGLQENSGKVGNAFVMGDPNVSLAEVMIAKQKSGIAFQATVQVRNKLLEAYKQIMSMQV</sequence>
<dbReference type="GO" id="GO:0005198">
    <property type="term" value="F:structural molecule activity"/>
    <property type="evidence" value="ECO:0007669"/>
    <property type="project" value="InterPro"/>
</dbReference>
<reference evidence="3" key="1">
    <citation type="submission" date="2018-06" db="EMBL/GenBank/DDBJ databases">
        <authorList>
            <person name="Zhirakovskaya E."/>
        </authorList>
    </citation>
    <scope>NUCLEOTIDE SEQUENCE</scope>
</reference>
<dbReference type="EMBL" id="UOFU01000104">
    <property type="protein sequence ID" value="VAW96694.1"/>
    <property type="molecule type" value="Genomic_DNA"/>
</dbReference>